<feature type="compositionally biased region" description="Polar residues" evidence="1">
    <location>
        <begin position="736"/>
        <end position="754"/>
    </location>
</feature>
<feature type="compositionally biased region" description="Pro residues" evidence="1">
    <location>
        <begin position="718"/>
        <end position="731"/>
    </location>
</feature>
<evidence type="ECO:0000259" key="3">
    <source>
        <dbReference type="Pfam" id="PF01561"/>
    </source>
</evidence>
<evidence type="ECO:0000313" key="4">
    <source>
        <dbReference type="EMBL" id="APG79328.1"/>
    </source>
</evidence>
<dbReference type="Pfam" id="PF01561">
    <property type="entry name" value="Hanta_Gc_N"/>
    <property type="match status" value="1"/>
</dbReference>
<keyword evidence="2" id="KW-0812">Transmembrane</keyword>
<dbReference type="GO" id="GO:0044423">
    <property type="term" value="C:virion component"/>
    <property type="evidence" value="ECO:0007669"/>
    <property type="project" value="InterPro"/>
</dbReference>
<keyword evidence="2" id="KW-0472">Membrane</keyword>
<accession>A0A1L3KPP6</accession>
<name>A0A1L3KPP6_9VIRU</name>
<protein>
    <submittedName>
        <fullName evidence="4">Putative glycoprotein</fullName>
    </submittedName>
</protein>
<feature type="transmembrane region" description="Helical" evidence="2">
    <location>
        <begin position="474"/>
        <end position="493"/>
    </location>
</feature>
<evidence type="ECO:0000256" key="1">
    <source>
        <dbReference type="SAM" id="MobiDB-lite"/>
    </source>
</evidence>
<evidence type="ECO:0000256" key="2">
    <source>
        <dbReference type="SAM" id="Phobius"/>
    </source>
</evidence>
<feature type="transmembrane region" description="Helical" evidence="2">
    <location>
        <begin position="1384"/>
        <end position="1407"/>
    </location>
</feature>
<feature type="domain" description="Hantavirus glycoprotein Gc N-terminal" evidence="3">
    <location>
        <begin position="898"/>
        <end position="1207"/>
    </location>
</feature>
<dbReference type="InterPro" id="IPR002532">
    <property type="entry name" value="Hanta_Gc_N"/>
</dbReference>
<feature type="region of interest" description="Disordered" evidence="1">
    <location>
        <begin position="718"/>
        <end position="754"/>
    </location>
</feature>
<proteinExistence type="predicted"/>
<sequence length="1442" mass="161521">MMSTAAKLVLLMVLPQVLKAVPDLNSGRSLCRMVDVQRVGSETWYVSLTCTHREMNSTDGFMPTGFKTTGVELVDVQAEEWESDKMPIGFMIAKYKLINNHQRPSMEDSNKLRLLKNMPKSEDCHGAHQQVRLRSFKPHNSASYKTGPDCLKMVSSSDQCFDSIKMTLVEKQKVRLACAQNCTKANFAKNGGCFLKTSDVLGKYMCGKADNEIVVCSAEASGLSCEWSATTTDLGINMVRVTLTAQDVIGKVSFISGELDTSQLCSKSCLFEVPEHNKYATLICPNGDLHHVAIVRFEPSNCPLAQYEFIRPFALHVCQNTSWPVLLLVTLLWILFGRYICSGIVLLQCWLRCKLQSKLARNRRQKELTDCPPSCIFCGCATDNIYMAELHVACQSGICPFCKHKITEPTKGTTIDIDEDSLSNHLNKTLSGHARECYSRTLAERIRKDAADQALKLEQQKCQPMRYRMWLGNLYWMLLAAVLILVLFVPAHAHGHHGVRHYLGTDGNNDFYRYRYNDTGKEEIYYRSVPTGTDLTGDKFRKGVDSSTSIDTLPKKVAIDHPDMPRDREDELVEERAAGDTEFTGRGKGYDRTGFNMTTCSGQIVTTETKIWDRQVCSPLCEKIPVHCSPIMKAGCSIECEVMGEPKTECCYEVYIYYLNYYWNQDEAAKKCMSEDGFNYNFDINTKGVDAEGFYQPFNDNKKMRMMKSKCPVIVKPTDPPTPEPTQPPPIEEFVGNSTEPNEEIPSQLTSNISSDDHVRDELGWVPSSYSQEPGIVGELYSSVKLLTFKPKTTGVVSALSMALEICPETFCIKYGESCSCFVDDYTVVPDHHFTSDTVQIDQRSIAVSRAKREVATEPKNQHQHSMDKLVSDMLITPWGVVTIKDVWRPAYSTQHSMLEWSNVVEEDDNSLTFSGMIEGELKMEVQTAVKWEVGNKKVKPKIATVSIVEFAQLYTTQLKYITFDRHISKDSEMTCTGDCHVNCSKSNANKLITKWPNDRRWNCNPGWCWAVNNGCTCCVLDYTTEMAKYALMVFDISYESTIVILCFSLGFDSRTCKSIKAGETETQVMDGITLETSELVGDASRLPEGTTLGLLFHWTGGIWNLVDVNSMLLNPDVCKLNQCVHGQIGDIQLDDLTPLLSGDLSKAYKSFQGITASRNCHTGSWPNCVFSSVIPDLTELFENLNETSAHVSSKFHLMSNRISYNQNKPELQLELRPLQNFGSLKLKMKVDSLKFTKLQVKIEVSKFDLGTCKGCHSCSDGFSCEIKIKLKQPDPIAVHFTSKDQSIQLMQDSVIASDTETVHYLHGYTVLEDANLTVCLKESQNSCTSTKLKLKSIQAVVQMHSEQLFSTQDTGSNDCSFLSCFGDTSWGLGSIIGFSLTHLGWWTAVYVIAGLLGLGFLLFWLIPYCRGAAAIRYASKMATMAERAAQLRIKAGTGKQN</sequence>
<keyword evidence="2" id="KW-1133">Transmembrane helix</keyword>
<organism evidence="4">
    <name type="scientific">Hubei bunya-like virus 7</name>
    <dbReference type="NCBI Taxonomy" id="1922852"/>
    <lineage>
        <taxon>Viruses</taxon>
        <taxon>Riboviria</taxon>
    </lineage>
</organism>
<feature type="transmembrane region" description="Helical" evidence="2">
    <location>
        <begin position="323"/>
        <end position="351"/>
    </location>
</feature>
<dbReference type="EMBL" id="KX884839">
    <property type="protein sequence ID" value="APG79328.1"/>
    <property type="molecule type" value="Genomic_RNA"/>
</dbReference>
<reference evidence="4" key="1">
    <citation type="journal article" date="2016" name="Nature">
        <title>Redefining the invertebrate RNA virosphere.</title>
        <authorList>
            <person name="Shi M."/>
            <person name="Lin X.D."/>
            <person name="Tian J.H."/>
            <person name="Chen L.J."/>
            <person name="Chen X."/>
            <person name="Li C.X."/>
            <person name="Qin X.C."/>
            <person name="Li J."/>
            <person name="Cao J.P."/>
            <person name="Eden J.S."/>
            <person name="Buchmann J."/>
            <person name="Wang W."/>
            <person name="Xu J."/>
            <person name="Holmes E.C."/>
            <person name="Zhang Y.Z."/>
        </authorList>
    </citation>
    <scope>NUCLEOTIDE SEQUENCE</scope>
    <source>
        <strain evidence="4">WGML112345</strain>
    </source>
</reference>